<dbReference type="PANTHER" id="PTHR44227">
    <property type="match status" value="1"/>
</dbReference>
<keyword evidence="4" id="KW-0472">Membrane</keyword>
<comment type="caution">
    <text evidence="5">The sequence shown here is derived from an EMBL/GenBank/DDBJ whole genome shotgun (WGS) entry which is preliminary data.</text>
</comment>
<evidence type="ECO:0000256" key="2">
    <source>
        <dbReference type="ARBA" id="ARBA00022803"/>
    </source>
</evidence>
<feature type="repeat" description="TPR" evidence="3">
    <location>
        <begin position="193"/>
        <end position="226"/>
    </location>
</feature>
<dbReference type="Gene3D" id="1.25.40.10">
    <property type="entry name" value="Tetratricopeptide repeat domain"/>
    <property type="match status" value="1"/>
</dbReference>
<dbReference type="AlphaFoldDB" id="A0A1F8H650"/>
<keyword evidence="2 3" id="KW-0802">TPR repeat</keyword>
<feature type="transmembrane region" description="Helical" evidence="4">
    <location>
        <begin position="84"/>
        <end position="101"/>
    </location>
</feature>
<dbReference type="PROSITE" id="PS50005">
    <property type="entry name" value="TPR"/>
    <property type="match status" value="1"/>
</dbReference>
<dbReference type="SUPFAM" id="SSF48452">
    <property type="entry name" value="TPR-like"/>
    <property type="match status" value="1"/>
</dbReference>
<dbReference type="SMART" id="SM00028">
    <property type="entry name" value="TPR"/>
    <property type="match status" value="3"/>
</dbReference>
<evidence type="ECO:0000313" key="6">
    <source>
        <dbReference type="Proteomes" id="UP000177494"/>
    </source>
</evidence>
<feature type="transmembrane region" description="Helical" evidence="4">
    <location>
        <begin position="60"/>
        <end position="77"/>
    </location>
</feature>
<organism evidence="5 6">
    <name type="scientific">Candidatus Yanofskybacteria bacterium RIFCSPLOWO2_02_FULL_45_10</name>
    <dbReference type="NCBI Taxonomy" id="1802706"/>
    <lineage>
        <taxon>Bacteria</taxon>
        <taxon>Candidatus Yanofskyibacteriota</taxon>
    </lineage>
</organism>
<accession>A0A1F8H650</accession>
<dbReference type="Pfam" id="PF13432">
    <property type="entry name" value="TPR_16"/>
    <property type="match status" value="1"/>
</dbReference>
<dbReference type="STRING" id="1802706.A3I32_00875"/>
<gene>
    <name evidence="5" type="ORF">A3I32_00875</name>
</gene>
<keyword evidence="4" id="KW-0812">Transmembrane</keyword>
<evidence type="ECO:0000256" key="1">
    <source>
        <dbReference type="ARBA" id="ARBA00022737"/>
    </source>
</evidence>
<keyword evidence="1" id="KW-0677">Repeat</keyword>
<evidence type="ECO:0000313" key="5">
    <source>
        <dbReference type="EMBL" id="OGN32436.1"/>
    </source>
</evidence>
<proteinExistence type="predicted"/>
<evidence type="ECO:0000256" key="3">
    <source>
        <dbReference type="PROSITE-ProRule" id="PRU00339"/>
    </source>
</evidence>
<feature type="transmembrane region" description="Helical" evidence="4">
    <location>
        <begin position="6"/>
        <end position="24"/>
    </location>
</feature>
<sequence>MGNLFGSWQALVGLGILTGLVWLLAAKRKSFYGVAASLFLFPFLVISNLFLPIGTIMGERLMYLPSLGILIIIGLILLRLRPKIYLTAIILLAIMGGVLTVDRNRDWLTSERVLAATVAVNSNAVITRTGLAAHSLEKDDLAVARAQLVETEKIYADYSPLQNLLGVVAAKENDFKEAERRYLRALALNGRSLNARDNLVDLYLNKKDYSSAARHLSELVKLNPSQDAVIRYGYLLLLLNQPAEAIAVAQRYLARQPEMNFFTIIGTGYFMQQNYGAALPKLRQARSLGNTIVQINEMIEISEKMLK</sequence>
<dbReference type="InterPro" id="IPR052346">
    <property type="entry name" value="O-mannosyl-transferase_TMTC"/>
</dbReference>
<dbReference type="InterPro" id="IPR019734">
    <property type="entry name" value="TPR_rpt"/>
</dbReference>
<evidence type="ECO:0000256" key="4">
    <source>
        <dbReference type="SAM" id="Phobius"/>
    </source>
</evidence>
<dbReference type="EMBL" id="MGKU01000019">
    <property type="protein sequence ID" value="OGN32436.1"/>
    <property type="molecule type" value="Genomic_DNA"/>
</dbReference>
<protein>
    <submittedName>
        <fullName evidence="5">Uncharacterized protein</fullName>
    </submittedName>
</protein>
<name>A0A1F8H650_9BACT</name>
<dbReference type="Proteomes" id="UP000177494">
    <property type="component" value="Unassembled WGS sequence"/>
</dbReference>
<reference evidence="5 6" key="1">
    <citation type="journal article" date="2016" name="Nat. Commun.">
        <title>Thousands of microbial genomes shed light on interconnected biogeochemical processes in an aquifer system.</title>
        <authorList>
            <person name="Anantharaman K."/>
            <person name="Brown C.T."/>
            <person name="Hug L.A."/>
            <person name="Sharon I."/>
            <person name="Castelle C.J."/>
            <person name="Probst A.J."/>
            <person name="Thomas B.C."/>
            <person name="Singh A."/>
            <person name="Wilkins M.J."/>
            <person name="Karaoz U."/>
            <person name="Brodie E.L."/>
            <person name="Williams K.H."/>
            <person name="Hubbard S.S."/>
            <person name="Banfield J.F."/>
        </authorList>
    </citation>
    <scope>NUCLEOTIDE SEQUENCE [LARGE SCALE GENOMIC DNA]</scope>
</reference>
<dbReference type="InterPro" id="IPR011990">
    <property type="entry name" value="TPR-like_helical_dom_sf"/>
</dbReference>
<dbReference type="PANTHER" id="PTHR44227:SF3">
    <property type="entry name" value="PROTEIN O-MANNOSYL-TRANSFERASE TMTC4"/>
    <property type="match status" value="1"/>
</dbReference>
<keyword evidence="4" id="KW-1133">Transmembrane helix</keyword>
<feature type="transmembrane region" description="Helical" evidence="4">
    <location>
        <begin position="31"/>
        <end position="54"/>
    </location>
</feature>